<protein>
    <submittedName>
        <fullName evidence="3">5'-nucleotidase</fullName>
        <ecNumber evidence="3">3.1.3.5</ecNumber>
    </submittedName>
</protein>
<dbReference type="InterPro" id="IPR029052">
    <property type="entry name" value="Metallo-depent_PP-like"/>
</dbReference>
<dbReference type="InterPro" id="IPR008334">
    <property type="entry name" value="5'-Nucleotdase_C"/>
</dbReference>
<feature type="domain" description="5'-Nucleotidase C-terminal" evidence="2">
    <location>
        <begin position="385"/>
        <end position="588"/>
    </location>
</feature>
<dbReference type="GO" id="GO:0008253">
    <property type="term" value="F:5'-nucleotidase activity"/>
    <property type="evidence" value="ECO:0007669"/>
    <property type="project" value="UniProtKB-EC"/>
</dbReference>
<dbReference type="SUPFAM" id="SSF56300">
    <property type="entry name" value="Metallo-dependent phosphatases"/>
    <property type="match status" value="1"/>
</dbReference>
<comment type="similarity">
    <text evidence="1">Belongs to the 5'-nucleotidase family.</text>
</comment>
<dbReference type="GO" id="GO:0000166">
    <property type="term" value="F:nucleotide binding"/>
    <property type="evidence" value="ECO:0007669"/>
    <property type="project" value="UniProtKB-KW"/>
</dbReference>
<dbReference type="GO" id="GO:0009166">
    <property type="term" value="P:nucleotide catabolic process"/>
    <property type="evidence" value="ECO:0007669"/>
    <property type="project" value="InterPro"/>
</dbReference>
<dbReference type="Gene3D" id="3.90.780.10">
    <property type="entry name" value="5'-Nucleotidase, C-terminal domain"/>
    <property type="match status" value="1"/>
</dbReference>
<keyword evidence="1 3" id="KW-0378">Hydrolase</keyword>
<dbReference type="Proteomes" id="UP000007718">
    <property type="component" value="Plasmid pDEIPR01"/>
</dbReference>
<dbReference type="PANTHER" id="PTHR11575:SF24">
    <property type="entry name" value="5'-NUCLEOTIDASE"/>
    <property type="match status" value="1"/>
</dbReference>
<dbReference type="EMBL" id="CP002537">
    <property type="protein sequence ID" value="ADY27336.1"/>
    <property type="molecule type" value="Genomic_DNA"/>
</dbReference>
<dbReference type="KEGG" id="dpt:Deipr_2208"/>
<dbReference type="InterPro" id="IPR036907">
    <property type="entry name" value="5'-Nucleotdase_C_sf"/>
</dbReference>
<dbReference type="AlphaFoldDB" id="F0RPN0"/>
<dbReference type="PROSITE" id="PS51257">
    <property type="entry name" value="PROKAR_LIPOPROTEIN"/>
    <property type="match status" value="1"/>
</dbReference>
<keyword evidence="1" id="KW-0732">Signal</keyword>
<keyword evidence="3" id="KW-0614">Plasmid</keyword>
<geneLocation type="plasmid" evidence="3 4">
    <name>pDEIPR01</name>
</geneLocation>
<dbReference type="GO" id="GO:0008768">
    <property type="term" value="F:UDP-sugar diphosphatase activity"/>
    <property type="evidence" value="ECO:0007669"/>
    <property type="project" value="TreeGrafter"/>
</dbReference>
<dbReference type="InterPro" id="IPR006179">
    <property type="entry name" value="5_nucleotidase/apyrase"/>
</dbReference>
<evidence type="ECO:0000313" key="3">
    <source>
        <dbReference type="EMBL" id="ADY27336.1"/>
    </source>
</evidence>
<proteinExistence type="inferred from homology"/>
<gene>
    <name evidence="3" type="ordered locus">Deipr_2208</name>
</gene>
<reference evidence="3 4" key="1">
    <citation type="submission" date="2011-02" db="EMBL/GenBank/DDBJ databases">
        <title>The complete sequence of plasmid1 of Deinococcus proteolyticus DSM 20540.</title>
        <authorList>
            <consortium name="US DOE Joint Genome Institute (JGI-PGF)"/>
            <person name="Lucas S."/>
            <person name="Copeland A."/>
            <person name="Lapidus A."/>
            <person name="Bruce D."/>
            <person name="Goodwin L."/>
            <person name="Pitluck S."/>
            <person name="Kyrpides N."/>
            <person name="Mavromatis K."/>
            <person name="Pagani I."/>
            <person name="Ivanova N."/>
            <person name="Ovchinnikova G."/>
            <person name="Zeytun A."/>
            <person name="Detter J.C."/>
            <person name="Han C."/>
            <person name="Land M."/>
            <person name="Hauser L."/>
            <person name="Markowitz V."/>
            <person name="Cheng J.-F."/>
            <person name="Hugenholtz P."/>
            <person name="Woyke T."/>
            <person name="Wu D."/>
            <person name="Pukall R."/>
            <person name="Steenblock K."/>
            <person name="Brambilla E."/>
            <person name="Klenk H.-P."/>
            <person name="Eisen J.A."/>
        </authorList>
    </citation>
    <scope>NUCLEOTIDE SEQUENCE [LARGE SCALE GENOMIC DNA]</scope>
    <source>
        <strain evidence="4">ATCC 35074 / DSM 20540 / JCM 6276 / NBRC 101906 / NCIMB 13154 / VKM Ac-1939 / CCM 2703 / MRP</strain>
        <plasmid evidence="4">Plasmid pDEIPR01</plasmid>
    </source>
</reference>
<accession>F0RPN0</accession>
<evidence type="ECO:0000259" key="2">
    <source>
        <dbReference type="Pfam" id="PF02872"/>
    </source>
</evidence>
<dbReference type="SUPFAM" id="SSF55816">
    <property type="entry name" value="5'-nucleotidase (syn. UDP-sugar hydrolase), C-terminal domain"/>
    <property type="match status" value="1"/>
</dbReference>
<keyword evidence="4" id="KW-1185">Reference proteome</keyword>
<name>F0RPN0_DEIPM</name>
<keyword evidence="1" id="KW-0547">Nucleotide-binding</keyword>
<dbReference type="EC" id="3.1.3.5" evidence="3"/>
<dbReference type="OrthoDB" id="9801679at2"/>
<dbReference type="RefSeq" id="WP_013623068.1">
    <property type="nucleotide sequence ID" value="NC_015169.1"/>
</dbReference>
<sequence>MRKFRLLAVALSAGMLAACAPTQTASPVAEAPFRLQLLHFSDVDGGRDIVGNAPRFSALVNHFRAQQPQNTLLLSSGDNSIPGPEYNVASDSSLDAALGKAGAGRAHVAWLNALGLQASAVGNHDLDMGTGEFSGLLTGADGWNGADFPYLATNLDFGADEATAKIAGKDGLSAAELAGKVAGYTTLQVGGETVGVVGATTPQLGRLTNVGKLGIAPASPDDLDALAALIQQDVDTLTAQGVDKVILLAHMQSIDIEQALAPRLRGVDIIVAGGSNTLLADTADRLRSGDKRQGDYPLMFSGADGAPVLVVNTEGDYTYLGRLVVDFDEQGRLIPASLDPAVNGAYATDEAGLSALGVTREQASPAVIQVADALQAALKSRAGNVVGYTNVYLNGERGGVRTQETNLGNLSADANLFYGQQVDPSTALSLKNGGGIRGPIGACIVPPGSTGGTPVCSAPQGTPGVSEKGQISQLDLETAFRFNNGLSLVTVTGTQLNALLEHGVAGVENRLGQFPQVGGLTFAYDPSRPAGERVTDIVIEDAGGAAAGTDRVVLKAGGQLNAAAAARSYRMVTLGFLALGGDGYPFPKEGSAEFAALNLRDLTQKGVRQGRFTFADEGSEQDALAEYLGARFGTAATAFAQADTPAEADTRIQRR</sequence>
<feature type="signal peptide" evidence="1">
    <location>
        <begin position="1"/>
        <end position="25"/>
    </location>
</feature>
<dbReference type="PRINTS" id="PR01607">
    <property type="entry name" value="APYRASEFAMLY"/>
</dbReference>
<evidence type="ECO:0000313" key="4">
    <source>
        <dbReference type="Proteomes" id="UP000007718"/>
    </source>
</evidence>
<evidence type="ECO:0000256" key="1">
    <source>
        <dbReference type="RuleBase" id="RU362119"/>
    </source>
</evidence>
<dbReference type="PANTHER" id="PTHR11575">
    <property type="entry name" value="5'-NUCLEOTIDASE-RELATED"/>
    <property type="match status" value="1"/>
</dbReference>
<dbReference type="HOGENOM" id="CLU_005854_3_1_0"/>
<dbReference type="GO" id="GO:0030288">
    <property type="term" value="C:outer membrane-bounded periplasmic space"/>
    <property type="evidence" value="ECO:0007669"/>
    <property type="project" value="TreeGrafter"/>
</dbReference>
<dbReference type="Pfam" id="PF02872">
    <property type="entry name" value="5_nucleotid_C"/>
    <property type="match status" value="1"/>
</dbReference>
<dbReference type="Gene3D" id="3.60.21.10">
    <property type="match status" value="1"/>
</dbReference>
<feature type="chain" id="PRO_5005128729" evidence="1">
    <location>
        <begin position="26"/>
        <end position="655"/>
    </location>
</feature>
<organism evidence="3 4">
    <name type="scientific">Deinococcus proteolyticus (strain ATCC 35074 / DSM 20540 / JCM 6276 / NBRC 101906 / NCIMB 13154 / VKM Ac-1939 / CCM 2703 / MRP)</name>
    <dbReference type="NCBI Taxonomy" id="693977"/>
    <lineage>
        <taxon>Bacteria</taxon>
        <taxon>Thermotogati</taxon>
        <taxon>Deinococcota</taxon>
        <taxon>Deinococci</taxon>
        <taxon>Deinococcales</taxon>
        <taxon>Deinococcaceae</taxon>
        <taxon>Deinococcus</taxon>
    </lineage>
</organism>